<sequence length="118" mass="14233">MANLRSITNNRHFKYGLPFMIAVVGGSFGLKHYSQLRYDIYNERHIVTKTKALEKMLHDPNKKQVTIEEEYEEYKKNVDLDNWQNVRGPRPWEDDNQDYKELIERRAKESKNQWIFGK</sequence>
<gene>
    <name evidence="10" type="primary">Cox16</name>
    <name evidence="10" type="ORF">g.19885</name>
</gene>
<accession>A0A6G1SBN7</accession>
<comment type="subcellular location">
    <subcellularLocation>
        <location evidence="1">Mitochondrion inner membrane</location>
        <topology evidence="1">Single-pass membrane protein</topology>
    </subcellularLocation>
</comment>
<feature type="transmembrane region" description="Helical" evidence="9">
    <location>
        <begin position="12"/>
        <end position="30"/>
    </location>
</feature>
<protein>
    <recommendedName>
        <fullName evidence="3">Cytochrome c oxidase assembly protein COX16 homolog, mitochondrial</fullName>
    </recommendedName>
</protein>
<evidence type="ECO:0000256" key="3">
    <source>
        <dbReference type="ARBA" id="ARBA00021814"/>
    </source>
</evidence>
<dbReference type="EMBL" id="GGYP01002806">
    <property type="protein sequence ID" value="MDE47577.1"/>
    <property type="molecule type" value="Transcribed_RNA"/>
</dbReference>
<dbReference type="GO" id="GO:0005743">
    <property type="term" value="C:mitochondrial inner membrane"/>
    <property type="evidence" value="ECO:0007669"/>
    <property type="project" value="UniProtKB-SubCell"/>
</dbReference>
<dbReference type="Pfam" id="PF14138">
    <property type="entry name" value="COX16"/>
    <property type="match status" value="1"/>
</dbReference>
<proteinExistence type="inferred from homology"/>
<keyword evidence="7" id="KW-0496">Mitochondrion</keyword>
<keyword evidence="5" id="KW-0999">Mitochondrion inner membrane</keyword>
<dbReference type="InterPro" id="IPR020164">
    <property type="entry name" value="Cyt_c_Oxase_assmbl_COX16"/>
</dbReference>
<name>A0A6G1SBN7_9ACAR</name>
<organism evidence="10">
    <name type="scientific">Aceria tosichella</name>
    <name type="common">wheat curl mite</name>
    <dbReference type="NCBI Taxonomy" id="561515"/>
    <lineage>
        <taxon>Eukaryota</taxon>
        <taxon>Metazoa</taxon>
        <taxon>Ecdysozoa</taxon>
        <taxon>Arthropoda</taxon>
        <taxon>Chelicerata</taxon>
        <taxon>Arachnida</taxon>
        <taxon>Acari</taxon>
        <taxon>Acariformes</taxon>
        <taxon>Trombidiformes</taxon>
        <taxon>Prostigmata</taxon>
        <taxon>Eupodina</taxon>
        <taxon>Eriophyoidea</taxon>
        <taxon>Eriophyidae</taxon>
        <taxon>Eriophyinae</taxon>
        <taxon>Aceriini</taxon>
        <taxon>Aceria</taxon>
    </lineage>
</organism>
<dbReference type="AlphaFoldDB" id="A0A6G1SBN7"/>
<dbReference type="PANTHER" id="PTHR17130:SF14">
    <property type="entry name" value="CYTOCHROME C OXIDASE ASSEMBLY PROTEIN COX16 HOMOLOG, MITOCHONDRIAL"/>
    <property type="match status" value="1"/>
</dbReference>
<evidence type="ECO:0000256" key="8">
    <source>
        <dbReference type="ARBA" id="ARBA00023136"/>
    </source>
</evidence>
<evidence type="ECO:0000313" key="10">
    <source>
        <dbReference type="EMBL" id="MDE47577.1"/>
    </source>
</evidence>
<evidence type="ECO:0000256" key="6">
    <source>
        <dbReference type="ARBA" id="ARBA00022989"/>
    </source>
</evidence>
<evidence type="ECO:0000256" key="9">
    <source>
        <dbReference type="SAM" id="Phobius"/>
    </source>
</evidence>
<evidence type="ECO:0000256" key="7">
    <source>
        <dbReference type="ARBA" id="ARBA00023128"/>
    </source>
</evidence>
<evidence type="ECO:0000256" key="5">
    <source>
        <dbReference type="ARBA" id="ARBA00022792"/>
    </source>
</evidence>
<keyword evidence="8 9" id="KW-0472">Membrane</keyword>
<evidence type="ECO:0000256" key="1">
    <source>
        <dbReference type="ARBA" id="ARBA00004434"/>
    </source>
</evidence>
<keyword evidence="6 9" id="KW-1133">Transmembrane helix</keyword>
<dbReference type="GO" id="GO:0033617">
    <property type="term" value="P:mitochondrial respiratory chain complex IV assembly"/>
    <property type="evidence" value="ECO:0007669"/>
    <property type="project" value="TreeGrafter"/>
</dbReference>
<dbReference type="PANTHER" id="PTHR17130">
    <property type="entry name" value="MITOCHONDRIAL OUTER MEMBRANE PROTEIN 25"/>
    <property type="match status" value="1"/>
</dbReference>
<comment type="similarity">
    <text evidence="2">Belongs to the COX16 family.</text>
</comment>
<evidence type="ECO:0000256" key="4">
    <source>
        <dbReference type="ARBA" id="ARBA00022692"/>
    </source>
</evidence>
<evidence type="ECO:0000256" key="2">
    <source>
        <dbReference type="ARBA" id="ARBA00008370"/>
    </source>
</evidence>
<keyword evidence="4 9" id="KW-0812">Transmembrane</keyword>
<reference evidence="10" key="1">
    <citation type="submission" date="2018-10" db="EMBL/GenBank/DDBJ databases">
        <title>Transcriptome assembly of Aceria tosichella (Wheat curl mite) Type 2.</title>
        <authorList>
            <person name="Scully E.D."/>
            <person name="Geib S.M."/>
            <person name="Palmer N.A."/>
            <person name="Gupta A.K."/>
            <person name="Sarath G."/>
            <person name="Tatineni S."/>
        </authorList>
    </citation>
    <scope>NUCLEOTIDE SEQUENCE</scope>
    <source>
        <strain evidence="10">LincolnNE</strain>
    </source>
</reference>